<protein>
    <submittedName>
        <fullName evidence="1">Uncharacterized protein</fullName>
    </submittedName>
</protein>
<sequence length="299" mass="31132">MPMIVDPTAPHITPPTVIASPDGWLTATVDTAWAGVTLAVNYTTAPPLDRAADVRTVRVVRQDPGAAAPVPVRSADTAWAIEGIGPAYDHEAPLGVAVVYTAVPVYADGTLGPESALAVTVPAPAPGDDTDLWIKSVDQPSLSLRAMLVTAPQPVAAGRLDTAAIAGSPYPAVAYDVHGAEAFDAVTIDVPPDQVDQVRDLLRSGVLLLQTRPGYQVTRDTFHVPGDITGPVATGKLGASGGFQFSWGVTPIERPDTAGQPLRLPGWSYDTLAERYDTYDAVTATYASYQALATNGALA</sequence>
<organism evidence="1 2">
    <name type="scientific">Streptomyces tremellae</name>
    <dbReference type="NCBI Taxonomy" id="1124239"/>
    <lineage>
        <taxon>Bacteria</taxon>
        <taxon>Bacillati</taxon>
        <taxon>Actinomycetota</taxon>
        <taxon>Actinomycetes</taxon>
        <taxon>Kitasatosporales</taxon>
        <taxon>Streptomycetaceae</taxon>
        <taxon>Streptomyces</taxon>
    </lineage>
</organism>
<evidence type="ECO:0000313" key="1">
    <source>
        <dbReference type="EMBL" id="GAA3727299.1"/>
    </source>
</evidence>
<dbReference type="EMBL" id="BAABEP010000014">
    <property type="protein sequence ID" value="GAA3727299.1"/>
    <property type="molecule type" value="Genomic_DNA"/>
</dbReference>
<comment type="caution">
    <text evidence="1">The sequence shown here is derived from an EMBL/GenBank/DDBJ whole genome shotgun (WGS) entry which is preliminary data.</text>
</comment>
<reference evidence="2" key="1">
    <citation type="journal article" date="2019" name="Int. J. Syst. Evol. Microbiol.">
        <title>The Global Catalogue of Microorganisms (GCM) 10K type strain sequencing project: providing services to taxonomists for standard genome sequencing and annotation.</title>
        <authorList>
            <consortium name="The Broad Institute Genomics Platform"/>
            <consortium name="The Broad Institute Genome Sequencing Center for Infectious Disease"/>
            <person name="Wu L."/>
            <person name="Ma J."/>
        </authorList>
    </citation>
    <scope>NUCLEOTIDE SEQUENCE [LARGE SCALE GENOMIC DNA]</scope>
    <source>
        <strain evidence="2">JCM 30846</strain>
    </source>
</reference>
<name>A0ABP7EYV2_9ACTN</name>
<evidence type="ECO:0000313" key="2">
    <source>
        <dbReference type="Proteomes" id="UP001499884"/>
    </source>
</evidence>
<accession>A0ABP7EYV2</accession>
<dbReference type="Proteomes" id="UP001499884">
    <property type="component" value="Unassembled WGS sequence"/>
</dbReference>
<gene>
    <name evidence="1" type="ORF">GCM10023082_26590</name>
</gene>
<proteinExistence type="predicted"/>
<keyword evidence="2" id="KW-1185">Reference proteome</keyword>